<dbReference type="InterPro" id="IPR011010">
    <property type="entry name" value="DNA_brk_join_enz"/>
</dbReference>
<evidence type="ECO:0000256" key="1">
    <source>
        <dbReference type="ARBA" id="ARBA00022908"/>
    </source>
</evidence>
<organism evidence="6 7">
    <name type="scientific">Xylanibacter ruminicola</name>
    <name type="common">Prevotella ruminicola</name>
    <dbReference type="NCBI Taxonomy" id="839"/>
    <lineage>
        <taxon>Bacteria</taxon>
        <taxon>Pseudomonadati</taxon>
        <taxon>Bacteroidota</taxon>
        <taxon>Bacteroidia</taxon>
        <taxon>Bacteroidales</taxon>
        <taxon>Prevotellaceae</taxon>
        <taxon>Xylanibacter</taxon>
    </lineage>
</organism>
<proteinExistence type="predicted"/>
<evidence type="ECO:0000256" key="4">
    <source>
        <dbReference type="PROSITE-ProRule" id="PRU01248"/>
    </source>
</evidence>
<dbReference type="CDD" id="cd00397">
    <property type="entry name" value="DNA_BRE_C"/>
    <property type="match status" value="1"/>
</dbReference>
<dbReference type="SUPFAM" id="SSF56349">
    <property type="entry name" value="DNA breaking-rejoining enzymes"/>
    <property type="match status" value="1"/>
</dbReference>
<dbReference type="GO" id="GO:0015074">
    <property type="term" value="P:DNA integration"/>
    <property type="evidence" value="ECO:0007669"/>
    <property type="project" value="UniProtKB-KW"/>
</dbReference>
<dbReference type="GO" id="GO:0003677">
    <property type="term" value="F:DNA binding"/>
    <property type="evidence" value="ECO:0007669"/>
    <property type="project" value="UniProtKB-UniRule"/>
</dbReference>
<protein>
    <recommendedName>
        <fullName evidence="5">Core-binding (CB) domain-containing protein</fullName>
    </recommendedName>
</protein>
<keyword evidence="3" id="KW-0233">DNA recombination</keyword>
<feature type="domain" description="Core-binding (CB)" evidence="5">
    <location>
        <begin position="91"/>
        <end position="183"/>
    </location>
</feature>
<evidence type="ECO:0000313" key="7">
    <source>
        <dbReference type="Proteomes" id="UP000236735"/>
    </source>
</evidence>
<evidence type="ECO:0000256" key="3">
    <source>
        <dbReference type="ARBA" id="ARBA00023172"/>
    </source>
</evidence>
<name>A0A1H5RV32_XYLRU</name>
<dbReference type="GO" id="GO:0006310">
    <property type="term" value="P:DNA recombination"/>
    <property type="evidence" value="ECO:0007669"/>
    <property type="project" value="UniProtKB-KW"/>
</dbReference>
<evidence type="ECO:0000256" key="2">
    <source>
        <dbReference type="ARBA" id="ARBA00023125"/>
    </source>
</evidence>
<dbReference type="Proteomes" id="UP000236735">
    <property type="component" value="Unassembled WGS sequence"/>
</dbReference>
<sequence length="390" mass="46693">MFSQEKRSLIQKVVYPWTYPTLHRSRKSWYVDFMILDPLTGKMRRKKYMLNRYKTTKARMEMARQKIIWIIQEVQSGWNPWVKATTTREFTPWATVVDRYREYIATAGRKGLLKNKTAYDYRSRMNIFEQFLEESDCRPQYIYQFDRALCVEFLDYLYFDRDLSAVGRNGYRTWLSTFASWLIDKQYIGRGNNPVADIRMMREEDKYREPLTKEALKSLSEYLMEHDRLFLLACYIEYYMNIRPEEMRHLKIGYIDIQNCIVALPGKFAKNRKRQEVTVPKKVLKLMIDLGVFTYPSQYYLFGPELTPSTEQVAVNRFRLEWARIRKALNWPSTYQFYSLKDSGISDNIDRYGLLTARDQARHSDAATTNRYAKVKHTAHVELQDWDGDL</sequence>
<dbReference type="InterPro" id="IPR013762">
    <property type="entry name" value="Integrase-like_cat_sf"/>
</dbReference>
<dbReference type="EMBL" id="FNUV01000001">
    <property type="protein sequence ID" value="SEF42172.1"/>
    <property type="molecule type" value="Genomic_DNA"/>
</dbReference>
<evidence type="ECO:0000313" key="6">
    <source>
        <dbReference type="EMBL" id="SEF42172.1"/>
    </source>
</evidence>
<dbReference type="AlphaFoldDB" id="A0A1H5RV32"/>
<keyword evidence="2 4" id="KW-0238">DNA-binding</keyword>
<dbReference type="InterPro" id="IPR044068">
    <property type="entry name" value="CB"/>
</dbReference>
<accession>A0A1H5RV32</accession>
<keyword evidence="1" id="KW-0229">DNA integration</keyword>
<dbReference type="Gene3D" id="1.10.443.10">
    <property type="entry name" value="Intergrase catalytic core"/>
    <property type="match status" value="1"/>
</dbReference>
<evidence type="ECO:0000259" key="5">
    <source>
        <dbReference type="PROSITE" id="PS51900"/>
    </source>
</evidence>
<reference evidence="6 7" key="1">
    <citation type="submission" date="2016-10" db="EMBL/GenBank/DDBJ databases">
        <authorList>
            <person name="de Groot N.N."/>
        </authorList>
    </citation>
    <scope>NUCLEOTIDE SEQUENCE [LARGE SCALE GENOMIC DNA]</scope>
    <source>
        <strain evidence="6 7">AR32</strain>
    </source>
</reference>
<dbReference type="PROSITE" id="PS51900">
    <property type="entry name" value="CB"/>
    <property type="match status" value="1"/>
</dbReference>
<dbReference type="Gene3D" id="1.10.150.130">
    <property type="match status" value="1"/>
</dbReference>
<gene>
    <name evidence="6" type="ORF">SAMN05216354_0350</name>
</gene>
<dbReference type="InterPro" id="IPR010998">
    <property type="entry name" value="Integrase_recombinase_N"/>
</dbReference>